<protein>
    <submittedName>
        <fullName evidence="2">Helix-turn-helix domain-containing protein</fullName>
    </submittedName>
</protein>
<dbReference type="STRING" id="113562.SAMN04489716_3542"/>
<sequence>MATPIEDQRWTVTDVAAFLRVPPETLYTWRKRHYGPPAARVGRHLRYDPVAVRTWFHEQEAA</sequence>
<gene>
    <name evidence="2" type="ORF">SAMN04489716_3542</name>
</gene>
<dbReference type="RefSeq" id="WP_092545647.1">
    <property type="nucleotide sequence ID" value="NZ_BOMJ01000010.1"/>
</dbReference>
<dbReference type="SUPFAM" id="SSF46955">
    <property type="entry name" value="Putative DNA-binding domain"/>
    <property type="match status" value="1"/>
</dbReference>
<evidence type="ECO:0000313" key="3">
    <source>
        <dbReference type="Proteomes" id="UP000198688"/>
    </source>
</evidence>
<feature type="domain" description="Helix-turn-helix" evidence="1">
    <location>
        <begin position="11"/>
        <end position="59"/>
    </location>
</feature>
<keyword evidence="3" id="KW-1185">Reference proteome</keyword>
<dbReference type="Pfam" id="PF12728">
    <property type="entry name" value="HTH_17"/>
    <property type="match status" value="1"/>
</dbReference>
<accession>A0A1H1ZWX2</accession>
<evidence type="ECO:0000259" key="1">
    <source>
        <dbReference type="Pfam" id="PF12728"/>
    </source>
</evidence>
<evidence type="ECO:0000313" key="2">
    <source>
        <dbReference type="EMBL" id="SDT38214.1"/>
    </source>
</evidence>
<dbReference type="InterPro" id="IPR041657">
    <property type="entry name" value="HTH_17"/>
</dbReference>
<reference evidence="2 3" key="1">
    <citation type="submission" date="2016-10" db="EMBL/GenBank/DDBJ databases">
        <authorList>
            <person name="de Groot N.N."/>
        </authorList>
    </citation>
    <scope>NUCLEOTIDE SEQUENCE [LARGE SCALE GENOMIC DNA]</scope>
    <source>
        <strain evidence="2 3">DSM 43941</strain>
    </source>
</reference>
<proteinExistence type="predicted"/>
<dbReference type="EMBL" id="LT629758">
    <property type="protein sequence ID" value="SDT38214.1"/>
    <property type="molecule type" value="Genomic_DNA"/>
</dbReference>
<dbReference type="Gene3D" id="1.10.10.10">
    <property type="entry name" value="Winged helix-like DNA-binding domain superfamily/Winged helix DNA-binding domain"/>
    <property type="match status" value="1"/>
</dbReference>
<name>A0A1H1ZWX2_9ACTN</name>
<organism evidence="2 3">
    <name type="scientific">Actinoplanes derwentensis</name>
    <dbReference type="NCBI Taxonomy" id="113562"/>
    <lineage>
        <taxon>Bacteria</taxon>
        <taxon>Bacillati</taxon>
        <taxon>Actinomycetota</taxon>
        <taxon>Actinomycetes</taxon>
        <taxon>Micromonosporales</taxon>
        <taxon>Micromonosporaceae</taxon>
        <taxon>Actinoplanes</taxon>
    </lineage>
</organism>
<dbReference type="Proteomes" id="UP000198688">
    <property type="component" value="Chromosome I"/>
</dbReference>
<dbReference type="InterPro" id="IPR036388">
    <property type="entry name" value="WH-like_DNA-bd_sf"/>
</dbReference>
<dbReference type="AlphaFoldDB" id="A0A1H1ZWX2"/>
<dbReference type="OrthoDB" id="5524782at2"/>
<dbReference type="InterPro" id="IPR009061">
    <property type="entry name" value="DNA-bd_dom_put_sf"/>
</dbReference>